<dbReference type="SUPFAM" id="SSF55961">
    <property type="entry name" value="Bet v1-like"/>
    <property type="match status" value="1"/>
</dbReference>
<dbReference type="InterPro" id="IPR023393">
    <property type="entry name" value="START-like_dom_sf"/>
</dbReference>
<reference evidence="2" key="1">
    <citation type="submission" date="2022-07" db="EMBL/GenBank/DDBJ databases">
        <title>Parvularcula maris sp. nov., an algicidal bacterium isolated from seawater.</title>
        <authorList>
            <person name="Li F."/>
        </authorList>
    </citation>
    <scope>NUCLEOTIDE SEQUENCE</scope>
    <source>
        <strain evidence="2">BGMRC 0090</strain>
    </source>
</reference>
<feature type="signal peptide" evidence="1">
    <location>
        <begin position="1"/>
        <end position="18"/>
    </location>
</feature>
<protein>
    <recommendedName>
        <fullName evidence="4">SRPBCC domain-containing protein</fullName>
    </recommendedName>
</protein>
<sequence>MRNLLPILAAVTASTASAEVVSSSETGFTLSHEAVSPLAPSELWQRLMQPAEWWDPDHTYSGDAGNLSMGEEAGAYWREDWDGGSVIHGQVLLSKKGEELVLSAPFGPLISTAADCRWTIRLSPAEGGGTTITSSHVVAGSKGTGLKDLAGPVDYVMGAGVRRLAADGQLTTKVRKN</sequence>
<evidence type="ECO:0000313" key="3">
    <source>
        <dbReference type="Proteomes" id="UP001142610"/>
    </source>
</evidence>
<dbReference type="Proteomes" id="UP001142610">
    <property type="component" value="Unassembled WGS sequence"/>
</dbReference>
<feature type="chain" id="PRO_5040923918" description="SRPBCC domain-containing protein" evidence="1">
    <location>
        <begin position="19"/>
        <end position="177"/>
    </location>
</feature>
<dbReference type="EMBL" id="JANIBC010000009">
    <property type="protein sequence ID" value="MCQ8185930.1"/>
    <property type="molecule type" value="Genomic_DNA"/>
</dbReference>
<organism evidence="2 3">
    <name type="scientific">Parvularcula maris</name>
    <dbReference type="NCBI Taxonomy" id="2965077"/>
    <lineage>
        <taxon>Bacteria</taxon>
        <taxon>Pseudomonadati</taxon>
        <taxon>Pseudomonadota</taxon>
        <taxon>Alphaproteobacteria</taxon>
        <taxon>Parvularculales</taxon>
        <taxon>Parvularculaceae</taxon>
        <taxon>Parvularcula</taxon>
    </lineage>
</organism>
<accession>A0A9X2LA56</accession>
<keyword evidence="3" id="KW-1185">Reference proteome</keyword>
<evidence type="ECO:0000256" key="1">
    <source>
        <dbReference type="SAM" id="SignalP"/>
    </source>
</evidence>
<name>A0A9X2LA56_9PROT</name>
<evidence type="ECO:0000313" key="2">
    <source>
        <dbReference type="EMBL" id="MCQ8185930.1"/>
    </source>
</evidence>
<keyword evidence="1" id="KW-0732">Signal</keyword>
<dbReference type="RefSeq" id="WP_256619826.1">
    <property type="nucleotide sequence ID" value="NZ_JANIBC010000009.1"/>
</dbReference>
<evidence type="ECO:0008006" key="4">
    <source>
        <dbReference type="Google" id="ProtNLM"/>
    </source>
</evidence>
<dbReference type="Gene3D" id="3.30.530.20">
    <property type="match status" value="1"/>
</dbReference>
<proteinExistence type="predicted"/>
<comment type="caution">
    <text evidence="2">The sequence shown here is derived from an EMBL/GenBank/DDBJ whole genome shotgun (WGS) entry which is preliminary data.</text>
</comment>
<gene>
    <name evidence="2" type="ORF">NOG11_11070</name>
</gene>
<dbReference type="AlphaFoldDB" id="A0A9X2LA56"/>